<feature type="compositionally biased region" description="Low complexity" evidence="1">
    <location>
        <begin position="241"/>
        <end position="252"/>
    </location>
</feature>
<evidence type="ECO:0000256" key="1">
    <source>
        <dbReference type="SAM" id="MobiDB-lite"/>
    </source>
</evidence>
<organism evidence="3">
    <name type="scientific">Cuerna arida</name>
    <dbReference type="NCBI Taxonomy" id="1464854"/>
    <lineage>
        <taxon>Eukaryota</taxon>
        <taxon>Metazoa</taxon>
        <taxon>Ecdysozoa</taxon>
        <taxon>Arthropoda</taxon>
        <taxon>Hexapoda</taxon>
        <taxon>Insecta</taxon>
        <taxon>Pterygota</taxon>
        <taxon>Neoptera</taxon>
        <taxon>Paraneoptera</taxon>
        <taxon>Hemiptera</taxon>
        <taxon>Auchenorrhyncha</taxon>
        <taxon>Membracoidea</taxon>
        <taxon>Cicadellidae</taxon>
        <taxon>Cicadellinae</taxon>
        <taxon>Proconiini</taxon>
        <taxon>Cuerna</taxon>
    </lineage>
</organism>
<feature type="region of interest" description="Disordered" evidence="1">
    <location>
        <begin position="207"/>
        <end position="282"/>
    </location>
</feature>
<dbReference type="Pfam" id="PF06297">
    <property type="entry name" value="PET"/>
    <property type="match status" value="1"/>
</dbReference>
<gene>
    <name evidence="3" type="ORF">g.5882</name>
</gene>
<feature type="compositionally biased region" description="Basic and acidic residues" evidence="1">
    <location>
        <begin position="211"/>
        <end position="226"/>
    </location>
</feature>
<feature type="non-terminal residue" evidence="3">
    <location>
        <position position="282"/>
    </location>
</feature>
<evidence type="ECO:0000313" key="3">
    <source>
        <dbReference type="EMBL" id="JAS44124.1"/>
    </source>
</evidence>
<dbReference type="GO" id="GO:0008270">
    <property type="term" value="F:zinc ion binding"/>
    <property type="evidence" value="ECO:0007669"/>
    <property type="project" value="InterPro"/>
</dbReference>
<dbReference type="PROSITE" id="PS51303">
    <property type="entry name" value="PET"/>
    <property type="match status" value="1"/>
</dbReference>
<feature type="compositionally biased region" description="Polar residues" evidence="1">
    <location>
        <begin position="259"/>
        <end position="282"/>
    </location>
</feature>
<feature type="domain" description="PET" evidence="2">
    <location>
        <begin position="1"/>
        <end position="80"/>
    </location>
</feature>
<sequence>LAAEYMVQLPVNKMPISSSVGAVQRNLQLSKQIPLHDIDPSVWHKLPVEAQAGFQKYLQNIRDNVVGQGRVLKVCHKQYVAESSDQNLQQPQQSKNVRHDQSFQTNMPQSLQTINKFPRTNQQEDSAHYLDFRNRNLQPVWKPVSPRVPVVMRPKPLLAEISNLLPPRCLDPTPRFPAPLDDSLFLDNEKNGVNDLTRALAASNITNQKSPDVKNKNSNLEEDKINEPLSSYKPDDKSSSCEETTTTPSNSSGGFGGTISENQDNVQEKSSVLDQNQPYQLN</sequence>
<dbReference type="EMBL" id="GECZ01025645">
    <property type="protein sequence ID" value="JAS44124.1"/>
    <property type="molecule type" value="Transcribed_RNA"/>
</dbReference>
<feature type="non-terminal residue" evidence="3">
    <location>
        <position position="1"/>
    </location>
</feature>
<feature type="region of interest" description="Disordered" evidence="1">
    <location>
        <begin position="83"/>
        <end position="102"/>
    </location>
</feature>
<dbReference type="InterPro" id="IPR010442">
    <property type="entry name" value="PET_domain"/>
</dbReference>
<reference evidence="3" key="1">
    <citation type="submission" date="2015-11" db="EMBL/GenBank/DDBJ databases">
        <title>De novo transcriptome assembly of four potential Pierce s Disease insect vectors from Arizona vineyards.</title>
        <authorList>
            <person name="Tassone E.E."/>
        </authorList>
    </citation>
    <scope>NUCLEOTIDE SEQUENCE</scope>
</reference>
<feature type="compositionally biased region" description="Polar residues" evidence="1">
    <location>
        <begin position="83"/>
        <end position="95"/>
    </location>
</feature>
<evidence type="ECO:0000259" key="2">
    <source>
        <dbReference type="PROSITE" id="PS51303"/>
    </source>
</evidence>
<name>A0A1B6F1S6_9HEMI</name>
<protein>
    <recommendedName>
        <fullName evidence="2">PET domain-containing protein</fullName>
    </recommendedName>
</protein>
<proteinExistence type="predicted"/>
<accession>A0A1B6F1S6</accession>
<dbReference type="AlphaFoldDB" id="A0A1B6F1S6"/>